<dbReference type="SFLD" id="SFLDS00028">
    <property type="entry name" value="Proline_Racemase"/>
    <property type="match status" value="1"/>
</dbReference>
<dbReference type="EMBL" id="LPXN01000151">
    <property type="protein sequence ID" value="KZD02837.1"/>
    <property type="molecule type" value="Genomic_DNA"/>
</dbReference>
<dbReference type="InterPro" id="IPR008794">
    <property type="entry name" value="Pro_racemase_fam"/>
</dbReference>
<evidence type="ECO:0000256" key="1">
    <source>
        <dbReference type="ARBA" id="ARBA00007529"/>
    </source>
</evidence>
<proteinExistence type="inferred from homology"/>
<dbReference type="PIRSF" id="PIRSF029792">
    <property type="entry name" value="Pro_racemase"/>
    <property type="match status" value="1"/>
</dbReference>
<accession>A0A154VN86</accession>
<protein>
    <submittedName>
        <fullName evidence="2">Proline racemase</fullName>
    </submittedName>
</protein>
<comment type="similarity">
    <text evidence="1">Belongs to the proline racemase family.</text>
</comment>
<dbReference type="Proteomes" id="UP000076400">
    <property type="component" value="Unassembled WGS sequence"/>
</dbReference>
<name>A0A154VN86_9PROT</name>
<evidence type="ECO:0000313" key="2">
    <source>
        <dbReference type="EMBL" id="KZD02837.1"/>
    </source>
</evidence>
<dbReference type="AlphaFoldDB" id="A0A154VN86"/>
<dbReference type="Gene3D" id="3.10.310.10">
    <property type="entry name" value="Diaminopimelate Epimerase, Chain A, domain 1"/>
    <property type="match status" value="2"/>
</dbReference>
<dbReference type="Pfam" id="PF05544">
    <property type="entry name" value="Pro_racemase"/>
    <property type="match status" value="1"/>
</dbReference>
<organism evidence="2 3">
    <name type="scientific">Oceanibaculum pacificum</name>
    <dbReference type="NCBI Taxonomy" id="580166"/>
    <lineage>
        <taxon>Bacteria</taxon>
        <taxon>Pseudomonadati</taxon>
        <taxon>Pseudomonadota</taxon>
        <taxon>Alphaproteobacteria</taxon>
        <taxon>Rhodospirillales</taxon>
        <taxon>Oceanibaculaceae</taxon>
        <taxon>Oceanibaculum</taxon>
    </lineage>
</organism>
<comment type="caution">
    <text evidence="2">The sequence shown here is derived from an EMBL/GenBank/DDBJ whole genome shotgun (WGS) entry which is preliminary data.</text>
</comment>
<reference evidence="2 3" key="1">
    <citation type="submission" date="2015-12" db="EMBL/GenBank/DDBJ databases">
        <title>Genome sequence of Oceanibaculum pacificum MCCC 1A02656.</title>
        <authorList>
            <person name="Lu L."/>
            <person name="Lai Q."/>
            <person name="Shao Z."/>
            <person name="Qian P."/>
        </authorList>
    </citation>
    <scope>NUCLEOTIDE SEQUENCE [LARGE SCALE GENOMIC DNA]</scope>
    <source>
        <strain evidence="2 3">MCCC 1A02656</strain>
    </source>
</reference>
<dbReference type="PANTHER" id="PTHR33442">
    <property type="entry name" value="TRANS-3-HYDROXY-L-PROLINE DEHYDRATASE"/>
    <property type="match status" value="1"/>
</dbReference>
<dbReference type="FunFam" id="3.10.310.10:FF:000003">
    <property type="entry name" value="Proline racemase"/>
    <property type="match status" value="1"/>
</dbReference>
<sequence>MSLILQTVEMHTAGEPVRIIADGWPRLHGTTLLEKRREAKANHDHLRRLLMAEPRGHADMYGALLVEPDHPEAHLAVLFLHNEGYSTMCGHAVIALGRYAVDQGLVPAVEPETVVNIQCPCGLVRAIVEVTGGKAGAVRFDSVPAFAFALDKMVETRDWGPVTVDIGYGGAFYAFLPADSIGLDVETSPIRDLTDAGEKIALAAAEQIKLEHPEEPDLAFLYGAILTDGRDDWQAGEAGATRNVCIFAGRQVDRSPTGSGVTARIALQHARGLIAPGQCRLFRSVTGQDFTGEVVETTRIGRHRAVVARIGGHAYYSGTARFTAEPDDPLRGGFLLR</sequence>
<dbReference type="GO" id="GO:0016836">
    <property type="term" value="F:hydro-lyase activity"/>
    <property type="evidence" value="ECO:0007669"/>
    <property type="project" value="TreeGrafter"/>
</dbReference>
<dbReference type="PANTHER" id="PTHR33442:SF1">
    <property type="entry name" value="TRANS-3-HYDROXY-L-PROLINE DEHYDRATASE"/>
    <property type="match status" value="1"/>
</dbReference>
<dbReference type="STRING" id="580166.AUP43_13450"/>
<dbReference type="SUPFAM" id="SSF54506">
    <property type="entry name" value="Diaminopimelate epimerase-like"/>
    <property type="match status" value="1"/>
</dbReference>
<evidence type="ECO:0000313" key="3">
    <source>
        <dbReference type="Proteomes" id="UP000076400"/>
    </source>
</evidence>
<gene>
    <name evidence="2" type="ORF">AUP43_13450</name>
</gene>
<keyword evidence="3" id="KW-1185">Reference proteome</keyword>